<evidence type="ECO:0000256" key="2">
    <source>
        <dbReference type="ARBA" id="ARBA00022490"/>
    </source>
</evidence>
<evidence type="ECO:0000256" key="5">
    <source>
        <dbReference type="ARBA" id="ARBA00023163"/>
    </source>
</evidence>
<reference evidence="9 10" key="1">
    <citation type="submission" date="2017-09" db="EMBL/GenBank/DDBJ databases">
        <title>Depth-based differentiation of microbial function through sediment-hosted aquifers and enrichment of novel symbionts in the deep terrestrial subsurface.</title>
        <authorList>
            <person name="Probst A.J."/>
            <person name="Ladd B."/>
            <person name="Jarett J.K."/>
            <person name="Geller-Mcgrath D.E."/>
            <person name="Sieber C.M."/>
            <person name="Emerson J.B."/>
            <person name="Anantharaman K."/>
            <person name="Thomas B.C."/>
            <person name="Malmstrom R."/>
            <person name="Stieglmeier M."/>
            <person name="Klingl A."/>
            <person name="Woyke T."/>
            <person name="Ryan C.M."/>
            <person name="Banfield J.F."/>
        </authorList>
    </citation>
    <scope>NUCLEOTIDE SEQUENCE [LARGE SCALE GENOMIC DNA]</scope>
    <source>
        <strain evidence="9">CG11_big_fil_rev_8_21_14_0_20_40_15</strain>
    </source>
</reference>
<dbReference type="Pfam" id="PF20772">
    <property type="entry name" value="TACO1_YebC_N"/>
    <property type="match status" value="1"/>
</dbReference>
<dbReference type="EMBL" id="PCVO01000021">
    <property type="protein sequence ID" value="PIQ75398.1"/>
    <property type="molecule type" value="Genomic_DNA"/>
</dbReference>
<dbReference type="Gene3D" id="3.30.70.980">
    <property type="match status" value="2"/>
</dbReference>
<evidence type="ECO:0000313" key="9">
    <source>
        <dbReference type="EMBL" id="PIQ75398.1"/>
    </source>
</evidence>
<dbReference type="InterPro" id="IPR002876">
    <property type="entry name" value="Transcrip_reg_TACO1-like"/>
</dbReference>
<organism evidence="9 10">
    <name type="scientific">Candidatus Portnoybacteria bacterium CG11_big_fil_rev_8_21_14_0_20_40_15</name>
    <dbReference type="NCBI Taxonomy" id="1974817"/>
    <lineage>
        <taxon>Bacteria</taxon>
        <taxon>Candidatus Portnoyibacteriota</taxon>
    </lineage>
</organism>
<dbReference type="HAMAP" id="MF_00693">
    <property type="entry name" value="Transcrip_reg_TACO1"/>
    <property type="match status" value="1"/>
</dbReference>
<protein>
    <recommendedName>
        <fullName evidence="6">Probable transcriptional regulatory protein COV84_01310</fullName>
    </recommendedName>
</protein>
<dbReference type="SUPFAM" id="SSF75625">
    <property type="entry name" value="YebC-like"/>
    <property type="match status" value="1"/>
</dbReference>
<gene>
    <name evidence="9" type="ORF">COV84_01310</name>
</gene>
<dbReference type="Pfam" id="PF01709">
    <property type="entry name" value="Transcrip_reg"/>
    <property type="match status" value="1"/>
</dbReference>
<dbReference type="FunFam" id="1.10.10.200:FF:000002">
    <property type="entry name" value="Probable transcriptional regulatory protein CLM62_37755"/>
    <property type="match status" value="1"/>
</dbReference>
<dbReference type="InterPro" id="IPR048300">
    <property type="entry name" value="TACO1_YebC-like_2nd/3rd_dom"/>
</dbReference>
<dbReference type="NCBIfam" id="NF009044">
    <property type="entry name" value="PRK12378.1"/>
    <property type="match status" value="1"/>
</dbReference>
<evidence type="ECO:0000256" key="4">
    <source>
        <dbReference type="ARBA" id="ARBA00023125"/>
    </source>
</evidence>
<comment type="subcellular location">
    <subcellularLocation>
        <location evidence="6">Cytoplasm</location>
    </subcellularLocation>
</comment>
<dbReference type="Gene3D" id="1.10.10.200">
    <property type="match status" value="1"/>
</dbReference>
<proteinExistence type="inferred from homology"/>
<sequence length="245" mass="27398">MSGHSKWSQIKHKKALTDAKKGKLFSKLSNLISVVARQKGGDPDTNPQLRLTIEKARSFNMPNENIERAIKKGLGELEGVKMEELTIEAYGPGGTALIIEALTDNKNRTVSEIKYSLGQHGGKMAEAGSVSWLFEHKGAIVINSNSTDLDRENLELLAIDCGAQDLKWQTQELLEIYTKIEDLEKVKRGLEAKNIIPESASLDWIPKNEIKIEDSKTKESLEKLLEALDEYQDVQEIYSNSKMSN</sequence>
<evidence type="ECO:0000256" key="1">
    <source>
        <dbReference type="ARBA" id="ARBA00008724"/>
    </source>
</evidence>
<dbReference type="GO" id="GO:0005829">
    <property type="term" value="C:cytosol"/>
    <property type="evidence" value="ECO:0007669"/>
    <property type="project" value="TreeGrafter"/>
</dbReference>
<evidence type="ECO:0000259" key="8">
    <source>
        <dbReference type="Pfam" id="PF20772"/>
    </source>
</evidence>
<feature type="domain" description="TACO1/YebC-like N-terminal" evidence="8">
    <location>
        <begin position="5"/>
        <end position="76"/>
    </location>
</feature>
<dbReference type="GO" id="GO:0003677">
    <property type="term" value="F:DNA binding"/>
    <property type="evidence" value="ECO:0007669"/>
    <property type="project" value="UniProtKB-UniRule"/>
</dbReference>
<comment type="caution">
    <text evidence="9">The sequence shown here is derived from an EMBL/GenBank/DDBJ whole genome shotgun (WGS) entry which is preliminary data.</text>
</comment>
<evidence type="ECO:0000313" key="10">
    <source>
        <dbReference type="Proteomes" id="UP000229317"/>
    </source>
</evidence>
<evidence type="ECO:0000259" key="7">
    <source>
        <dbReference type="Pfam" id="PF01709"/>
    </source>
</evidence>
<keyword evidence="3 6" id="KW-0805">Transcription regulation</keyword>
<accession>A0A2H0KTB9</accession>
<evidence type="ECO:0000256" key="3">
    <source>
        <dbReference type="ARBA" id="ARBA00023015"/>
    </source>
</evidence>
<dbReference type="InterPro" id="IPR029072">
    <property type="entry name" value="YebC-like"/>
</dbReference>
<name>A0A2H0KTB9_9BACT</name>
<dbReference type="Proteomes" id="UP000229317">
    <property type="component" value="Unassembled WGS sequence"/>
</dbReference>
<evidence type="ECO:0000256" key="6">
    <source>
        <dbReference type="HAMAP-Rule" id="MF_00693"/>
    </source>
</evidence>
<dbReference type="InterPro" id="IPR049083">
    <property type="entry name" value="TACO1_YebC_N"/>
</dbReference>
<keyword evidence="2 6" id="KW-0963">Cytoplasm</keyword>
<comment type="similarity">
    <text evidence="1 6">Belongs to the TACO1 family.</text>
</comment>
<feature type="domain" description="TACO1/YebC-like second and third" evidence="7">
    <location>
        <begin position="82"/>
        <end position="240"/>
    </location>
</feature>
<dbReference type="InterPro" id="IPR026564">
    <property type="entry name" value="Transcrip_reg_TACO1-like_dom3"/>
</dbReference>
<keyword evidence="4 6" id="KW-0238">DNA-binding</keyword>
<dbReference type="NCBIfam" id="TIGR01033">
    <property type="entry name" value="YebC/PmpR family DNA-binding transcriptional regulator"/>
    <property type="match status" value="1"/>
</dbReference>
<dbReference type="AlphaFoldDB" id="A0A2H0KTB9"/>
<keyword evidence="5 6" id="KW-0804">Transcription</keyword>
<dbReference type="PANTHER" id="PTHR12532">
    <property type="entry name" value="TRANSLATIONAL ACTIVATOR OF CYTOCHROME C OXIDASE 1"/>
    <property type="match status" value="1"/>
</dbReference>
<dbReference type="GO" id="GO:0006355">
    <property type="term" value="P:regulation of DNA-templated transcription"/>
    <property type="evidence" value="ECO:0007669"/>
    <property type="project" value="UniProtKB-UniRule"/>
</dbReference>
<dbReference type="PANTHER" id="PTHR12532:SF6">
    <property type="entry name" value="TRANSCRIPTIONAL REGULATORY PROTEIN YEBC-RELATED"/>
    <property type="match status" value="1"/>
</dbReference>
<dbReference type="NCBIfam" id="NF001030">
    <property type="entry name" value="PRK00110.1"/>
    <property type="match status" value="1"/>
</dbReference>
<dbReference type="InterPro" id="IPR017856">
    <property type="entry name" value="Integrase-like_N"/>
</dbReference>